<keyword evidence="1" id="KW-0732">Signal</keyword>
<reference evidence="3" key="1">
    <citation type="journal article" date="2013" name="Stand. Genomic Sci.">
        <title>Genome sequence of the thermophilic fresh-water bacterium Spirochaeta caldaria type strain (H1(T)), reclassification of Spirochaeta caldaria, Spirochaeta stenostrepta, and Spirochaeta zuelzerae in the genus Treponema as Treponema caldaria comb. nov., Treponema stenostrepta comb. nov., and Treponema zuelzerae comb. nov., and emendation of the genus Treponema.</title>
        <authorList>
            <person name="Abt B."/>
            <person name="Goker M."/>
            <person name="Scheuner C."/>
            <person name="Han C."/>
            <person name="Lu M."/>
            <person name="Misra M."/>
            <person name="Lapidus A."/>
            <person name="Nolan M."/>
            <person name="Lucas S."/>
            <person name="Hammon N."/>
            <person name="Deshpande S."/>
            <person name="Cheng J.F."/>
            <person name="Tapia R."/>
            <person name="Goodwin L.A."/>
            <person name="Pitluck S."/>
            <person name="Liolios K."/>
            <person name="Pagani I."/>
            <person name="Ivanova N."/>
            <person name="Mavromatis K."/>
            <person name="Mikhailova N."/>
            <person name="Huntemann M."/>
            <person name="Pati A."/>
            <person name="Chen A."/>
            <person name="Palaniappan K."/>
            <person name="Land M."/>
            <person name="Hauser L."/>
            <person name="Jeffries C.D."/>
            <person name="Rohde M."/>
            <person name="Spring S."/>
            <person name="Gronow S."/>
            <person name="Detter J.C."/>
            <person name="Bristow J."/>
            <person name="Eisen J.A."/>
            <person name="Markowitz V."/>
            <person name="Hugenholtz P."/>
            <person name="Kyrpides N.C."/>
            <person name="Woyke T."/>
            <person name="Klenk H.P."/>
        </authorList>
    </citation>
    <scope>NUCLEOTIDE SEQUENCE</scope>
    <source>
        <strain evidence="3">ATCC 51460 / DSM 7334 / H1</strain>
    </source>
</reference>
<feature type="chain" id="PRO_5003370049" description="Outer membrane protein beta-barrel domain-containing protein" evidence="1">
    <location>
        <begin position="21"/>
        <end position="227"/>
    </location>
</feature>
<dbReference type="eggNOG" id="ENOG502ZX0S">
    <property type="taxonomic scope" value="Bacteria"/>
</dbReference>
<evidence type="ECO:0008006" key="4">
    <source>
        <dbReference type="Google" id="ProtNLM"/>
    </source>
</evidence>
<keyword evidence="3" id="KW-1185">Reference proteome</keyword>
<accession>F8EZA7</accession>
<proteinExistence type="predicted"/>
<dbReference type="HOGENOM" id="CLU_1219254_0_0_12"/>
<dbReference type="OrthoDB" id="371376at2"/>
<dbReference type="AlphaFoldDB" id="F8EZA7"/>
<gene>
    <name evidence="2" type="ordered locus">Spica_1555</name>
</gene>
<evidence type="ECO:0000313" key="2">
    <source>
        <dbReference type="EMBL" id="AEJ19699.1"/>
    </source>
</evidence>
<protein>
    <recommendedName>
        <fullName evidence="4">Outer membrane protein beta-barrel domain-containing protein</fullName>
    </recommendedName>
</protein>
<dbReference type="RefSeq" id="WP_013969008.1">
    <property type="nucleotide sequence ID" value="NC_015732.1"/>
</dbReference>
<evidence type="ECO:0000256" key="1">
    <source>
        <dbReference type="SAM" id="SignalP"/>
    </source>
</evidence>
<evidence type="ECO:0000313" key="3">
    <source>
        <dbReference type="Proteomes" id="UP000000503"/>
    </source>
</evidence>
<dbReference type="Gene3D" id="2.40.160.20">
    <property type="match status" value="1"/>
</dbReference>
<feature type="signal peptide" evidence="1">
    <location>
        <begin position="1"/>
        <end position="20"/>
    </location>
</feature>
<sequence>MKKFIITLTLSALVVASASAELCFGISGVQYYIEDENGNWPSLGRAWSDFQEGNGVYYGGFAEILGRHWGLGLAFNYNPLQDGINPVTGNPDPYGDFWSYDVNLYVSYHFFGGAAFLDPFVEAGLGMVAFDYQDKDKLNKDVEVARYVDDDDPLFASAYTTVGLGLGMNLKPIGFFFKLNWCKASDNFIKGTYDSDSVNGTPGDEYYIDPWFVMPLRWTFGAKLLLF</sequence>
<organism evidence="2 3">
    <name type="scientific">Gracilinema caldarium (strain ATCC 51460 / DSM 7334 / H1)</name>
    <name type="common">Treponema caldarium</name>
    <dbReference type="NCBI Taxonomy" id="744872"/>
    <lineage>
        <taxon>Bacteria</taxon>
        <taxon>Pseudomonadati</taxon>
        <taxon>Spirochaetota</taxon>
        <taxon>Spirochaetia</taxon>
        <taxon>Spirochaetales</taxon>
        <taxon>Breznakiellaceae</taxon>
        <taxon>Gracilinema</taxon>
    </lineage>
</organism>
<dbReference type="Proteomes" id="UP000000503">
    <property type="component" value="Chromosome"/>
</dbReference>
<dbReference type="KEGG" id="scd:Spica_1555"/>
<dbReference type="STRING" id="744872.Spica_1555"/>
<name>F8EZA7_GRAC1</name>
<dbReference type="EMBL" id="CP002868">
    <property type="protein sequence ID" value="AEJ19699.1"/>
    <property type="molecule type" value="Genomic_DNA"/>
</dbReference>